<dbReference type="InterPro" id="IPR019734">
    <property type="entry name" value="TPR_rpt"/>
</dbReference>
<accession>A0A917G9J0</accession>
<organism evidence="2 3">
    <name type="scientific">Lysinibacillus alkalisoli</name>
    <dbReference type="NCBI Taxonomy" id="1911548"/>
    <lineage>
        <taxon>Bacteria</taxon>
        <taxon>Bacillati</taxon>
        <taxon>Bacillota</taxon>
        <taxon>Bacilli</taxon>
        <taxon>Bacillales</taxon>
        <taxon>Bacillaceae</taxon>
        <taxon>Lysinibacillus</taxon>
    </lineage>
</organism>
<evidence type="ECO:0000313" key="3">
    <source>
        <dbReference type="Proteomes" id="UP000616608"/>
    </source>
</evidence>
<comment type="caution">
    <text evidence="2">The sequence shown here is derived from an EMBL/GenBank/DDBJ whole genome shotgun (WGS) entry which is preliminary data.</text>
</comment>
<feature type="repeat" description="TPR" evidence="1">
    <location>
        <begin position="100"/>
        <end position="133"/>
    </location>
</feature>
<name>A0A917G9J0_9BACI</name>
<dbReference type="PROSITE" id="PS50005">
    <property type="entry name" value="TPR"/>
    <property type="match status" value="1"/>
</dbReference>
<dbReference type="SUPFAM" id="SSF48452">
    <property type="entry name" value="TPR-like"/>
    <property type="match status" value="1"/>
</dbReference>
<protein>
    <recommendedName>
        <fullName evidence="4">Tetratricopeptide repeat protein</fullName>
    </recommendedName>
</protein>
<reference evidence="2" key="2">
    <citation type="submission" date="2020-09" db="EMBL/GenBank/DDBJ databases">
        <authorList>
            <person name="Sun Q."/>
            <person name="Zhou Y."/>
        </authorList>
    </citation>
    <scope>NUCLEOTIDE SEQUENCE</scope>
    <source>
        <strain evidence="2">CGMCC 1.15760</strain>
    </source>
</reference>
<sequence length="232" mass="26276">MQRVESLLAQGKMKEGFTQGLLLVEAGKASETLAQHIHVLHSLGFAQLPKASLGTKQYEENAAEQYAVLSPFYQFQHHQDYTQFGEMVEQSLAGDQEQQAAAYAMMGWYYAVTDEAPKAFVQWAEALKLQPNQAMYWGLFAQMLNDYGGHPLLALRLIEEAQLLDAANPRWPYIAHHIFIHLATATKNLNYVMGAQQTLQRTKALIREEQVPLKIAIAKCDDVLRQWESQLL</sequence>
<proteinExistence type="predicted"/>
<dbReference type="EMBL" id="BMJT01000011">
    <property type="protein sequence ID" value="GGG31694.1"/>
    <property type="molecule type" value="Genomic_DNA"/>
</dbReference>
<keyword evidence="1" id="KW-0802">TPR repeat</keyword>
<reference evidence="2" key="1">
    <citation type="journal article" date="2014" name="Int. J. Syst. Evol. Microbiol.">
        <title>Complete genome sequence of Corynebacterium casei LMG S-19264T (=DSM 44701T), isolated from a smear-ripened cheese.</title>
        <authorList>
            <consortium name="US DOE Joint Genome Institute (JGI-PGF)"/>
            <person name="Walter F."/>
            <person name="Albersmeier A."/>
            <person name="Kalinowski J."/>
            <person name="Ruckert C."/>
        </authorList>
    </citation>
    <scope>NUCLEOTIDE SEQUENCE</scope>
    <source>
        <strain evidence="2">CGMCC 1.15760</strain>
    </source>
</reference>
<dbReference type="AlphaFoldDB" id="A0A917G9J0"/>
<dbReference type="InterPro" id="IPR011990">
    <property type="entry name" value="TPR-like_helical_dom_sf"/>
</dbReference>
<keyword evidence="3" id="KW-1185">Reference proteome</keyword>
<dbReference type="RefSeq" id="WP_188615682.1">
    <property type="nucleotide sequence ID" value="NZ_BMJT01000011.1"/>
</dbReference>
<evidence type="ECO:0000313" key="2">
    <source>
        <dbReference type="EMBL" id="GGG31694.1"/>
    </source>
</evidence>
<dbReference type="Proteomes" id="UP000616608">
    <property type="component" value="Unassembled WGS sequence"/>
</dbReference>
<gene>
    <name evidence="2" type="ORF">GCM10007425_27920</name>
</gene>
<evidence type="ECO:0000256" key="1">
    <source>
        <dbReference type="PROSITE-ProRule" id="PRU00339"/>
    </source>
</evidence>
<evidence type="ECO:0008006" key="4">
    <source>
        <dbReference type="Google" id="ProtNLM"/>
    </source>
</evidence>